<evidence type="ECO:0000313" key="7">
    <source>
        <dbReference type="Proteomes" id="UP001162891"/>
    </source>
</evidence>
<accession>A0ABN6MVU4</accession>
<keyword evidence="4" id="KW-0411">Iron-sulfur</keyword>
<proteinExistence type="predicted"/>
<dbReference type="PANTHER" id="PTHR32329:SF2">
    <property type="entry name" value="BIFUNCTIONAL PROTEIN [INCLUDES 2-HYDROXYACYL-COA DEHYDRATASE (N-TER) AND ITS ACTIVATOR DOMAIN (C_TERM)"/>
    <property type="match status" value="1"/>
</dbReference>
<evidence type="ECO:0000256" key="4">
    <source>
        <dbReference type="ARBA" id="ARBA00023014"/>
    </source>
</evidence>
<dbReference type="InterPro" id="IPR008275">
    <property type="entry name" value="CoA_E_activase_dom"/>
</dbReference>
<dbReference type="Proteomes" id="UP001162891">
    <property type="component" value="Chromosome"/>
</dbReference>
<keyword evidence="3" id="KW-0408">Iron</keyword>
<sequence length="255" mass="26137">MSAPVAIGVDVGSTTCKAVAIDAAGALLARRVEPTDPRIERQVQRLVGALRETAPGDLPIGATGYGRKRVPGARALTEITCHARGAFARTGRPGVLVDMGGQDTKVIRIGAAGEVVDFSMNDKCAAGTGRFLEVILGRLQVPLEGLAERVARAPRAVPVSSTCTVFAESEVISLVASDEPLDGIVKGLHVSLASRVASLARGMQDRGEVLMSGGVALNGAMVAALQEALGRPVRVLPDPQLIGALGAALSVAPGR</sequence>
<organism evidence="6 7">
    <name type="scientific">Anaeromyxobacter oryzae</name>
    <dbReference type="NCBI Taxonomy" id="2918170"/>
    <lineage>
        <taxon>Bacteria</taxon>
        <taxon>Pseudomonadati</taxon>
        <taxon>Myxococcota</taxon>
        <taxon>Myxococcia</taxon>
        <taxon>Myxococcales</taxon>
        <taxon>Cystobacterineae</taxon>
        <taxon>Anaeromyxobacteraceae</taxon>
        <taxon>Anaeromyxobacter</taxon>
    </lineage>
</organism>
<evidence type="ECO:0000313" key="6">
    <source>
        <dbReference type="EMBL" id="BDG05097.1"/>
    </source>
</evidence>
<dbReference type="Gene3D" id="3.30.420.40">
    <property type="match status" value="2"/>
</dbReference>
<dbReference type="SUPFAM" id="SSF53067">
    <property type="entry name" value="Actin-like ATPase domain"/>
    <property type="match status" value="1"/>
</dbReference>
<keyword evidence="7" id="KW-1185">Reference proteome</keyword>
<evidence type="ECO:0000256" key="1">
    <source>
        <dbReference type="ARBA" id="ARBA00001966"/>
    </source>
</evidence>
<dbReference type="NCBIfam" id="TIGR00241">
    <property type="entry name" value="CoA_E_activ"/>
    <property type="match status" value="1"/>
</dbReference>
<dbReference type="CDD" id="cd24036">
    <property type="entry name" value="ASKHA_NBD_BcrAD_BadFG_HgdC_HadI"/>
    <property type="match status" value="1"/>
</dbReference>
<name>A0ABN6MVU4_9BACT</name>
<evidence type="ECO:0000259" key="5">
    <source>
        <dbReference type="Pfam" id="PF01869"/>
    </source>
</evidence>
<keyword evidence="2" id="KW-0479">Metal-binding</keyword>
<evidence type="ECO:0000256" key="2">
    <source>
        <dbReference type="ARBA" id="ARBA00022723"/>
    </source>
</evidence>
<protein>
    <submittedName>
        <fullName evidence="6">2-hydroxyglutaryl-CoA dehydratase</fullName>
    </submittedName>
</protein>
<evidence type="ECO:0000256" key="3">
    <source>
        <dbReference type="ARBA" id="ARBA00023004"/>
    </source>
</evidence>
<gene>
    <name evidence="6" type="ORF">AMOR_40930</name>
</gene>
<dbReference type="Pfam" id="PF01869">
    <property type="entry name" value="BcrAD_BadFG"/>
    <property type="match status" value="1"/>
</dbReference>
<dbReference type="InterPro" id="IPR043129">
    <property type="entry name" value="ATPase_NBD"/>
</dbReference>
<feature type="domain" description="ATPase BadF/BadG/BcrA/BcrD type" evidence="5">
    <location>
        <begin position="7"/>
        <end position="249"/>
    </location>
</feature>
<dbReference type="InterPro" id="IPR002731">
    <property type="entry name" value="ATPase_BadF"/>
</dbReference>
<dbReference type="EMBL" id="AP025591">
    <property type="protein sequence ID" value="BDG05097.1"/>
    <property type="molecule type" value="Genomic_DNA"/>
</dbReference>
<dbReference type="PANTHER" id="PTHR32329">
    <property type="entry name" value="BIFUNCTIONAL PROTEIN [INCLUDES 2-HYDROXYACYL-COA DEHYDRATASE (N-TER) AND ITS ACTIVATOR DOMAIN (C_TERM)-RELATED"/>
    <property type="match status" value="1"/>
</dbReference>
<dbReference type="InterPro" id="IPR051805">
    <property type="entry name" value="Dehydratase_Activator_Redct"/>
</dbReference>
<comment type="cofactor">
    <cofactor evidence="1">
        <name>[4Fe-4S] cluster</name>
        <dbReference type="ChEBI" id="CHEBI:49883"/>
    </cofactor>
</comment>
<dbReference type="RefSeq" id="WP_248353638.1">
    <property type="nucleotide sequence ID" value="NZ_AP025591.1"/>
</dbReference>
<reference evidence="7" key="1">
    <citation type="journal article" date="2022" name="Int. J. Syst. Evol. Microbiol.">
        <title>Anaeromyxobacter oryzae sp. nov., Anaeromyxobacter diazotrophicus sp. nov. and Anaeromyxobacter paludicola sp. nov., isolated from paddy soils.</title>
        <authorList>
            <person name="Itoh H."/>
            <person name="Xu Z."/>
            <person name="Mise K."/>
            <person name="Masuda Y."/>
            <person name="Ushijima N."/>
            <person name="Hayakawa C."/>
            <person name="Shiratori Y."/>
            <person name="Senoo K."/>
        </authorList>
    </citation>
    <scope>NUCLEOTIDE SEQUENCE [LARGE SCALE GENOMIC DNA]</scope>
    <source>
        <strain evidence="7">Red232</strain>
    </source>
</reference>